<dbReference type="SUPFAM" id="SSF53335">
    <property type="entry name" value="S-adenosyl-L-methionine-dependent methyltransferases"/>
    <property type="match status" value="1"/>
</dbReference>
<keyword evidence="2" id="KW-1185">Reference proteome</keyword>
<comment type="caution">
    <text evidence="1">The sequence shown here is derived from an EMBL/GenBank/DDBJ whole genome shotgun (WGS) entry which is preliminary data.</text>
</comment>
<dbReference type="Pfam" id="PF01209">
    <property type="entry name" value="Ubie_methyltran"/>
    <property type="match status" value="1"/>
</dbReference>
<keyword evidence="1" id="KW-0808">Transferase</keyword>
<dbReference type="InterPro" id="IPR029063">
    <property type="entry name" value="SAM-dependent_MTases_sf"/>
</dbReference>
<dbReference type="Proteomes" id="UP000325081">
    <property type="component" value="Unassembled WGS sequence"/>
</dbReference>
<dbReference type="AlphaFoldDB" id="A0A5A7RI19"/>
<dbReference type="GO" id="GO:0008168">
    <property type="term" value="F:methyltransferase activity"/>
    <property type="evidence" value="ECO:0007669"/>
    <property type="project" value="UniProtKB-KW"/>
</dbReference>
<keyword evidence="1" id="KW-0489">Methyltransferase</keyword>
<reference evidence="2" key="1">
    <citation type="journal article" date="2019" name="Curr. Biol.">
        <title>Genome Sequence of Striga asiatica Provides Insight into the Evolution of Plant Parasitism.</title>
        <authorList>
            <person name="Yoshida S."/>
            <person name="Kim S."/>
            <person name="Wafula E.K."/>
            <person name="Tanskanen J."/>
            <person name="Kim Y.M."/>
            <person name="Honaas L."/>
            <person name="Yang Z."/>
            <person name="Spallek T."/>
            <person name="Conn C.E."/>
            <person name="Ichihashi Y."/>
            <person name="Cheong K."/>
            <person name="Cui S."/>
            <person name="Der J.P."/>
            <person name="Gundlach H."/>
            <person name="Jiao Y."/>
            <person name="Hori C."/>
            <person name="Ishida J.K."/>
            <person name="Kasahara H."/>
            <person name="Kiba T."/>
            <person name="Kim M.S."/>
            <person name="Koo N."/>
            <person name="Laohavisit A."/>
            <person name="Lee Y.H."/>
            <person name="Lumba S."/>
            <person name="McCourt P."/>
            <person name="Mortimer J.C."/>
            <person name="Mutuku J.M."/>
            <person name="Nomura T."/>
            <person name="Sasaki-Sekimoto Y."/>
            <person name="Seto Y."/>
            <person name="Wang Y."/>
            <person name="Wakatake T."/>
            <person name="Sakakibara H."/>
            <person name="Demura T."/>
            <person name="Yamaguchi S."/>
            <person name="Yoneyama K."/>
            <person name="Manabe R.I."/>
            <person name="Nelson D.C."/>
            <person name="Schulman A.H."/>
            <person name="Timko M.P."/>
            <person name="dePamphilis C.W."/>
            <person name="Choi D."/>
            <person name="Shirasu K."/>
        </authorList>
    </citation>
    <scope>NUCLEOTIDE SEQUENCE [LARGE SCALE GENOMIC DNA]</scope>
    <source>
        <strain evidence="2">cv. UVA1</strain>
    </source>
</reference>
<sequence length="159" mass="17766">MMNDFMSGGRHKLWKERLILKLDPFPGMKHLHVAGGTSPGNDKSLVWVEGDAEALKFEDKSMDGYTFTFGINNVTRIEKALSKAHRYLNGEADFFSIGKGTWNSYMVLDISGVKSYVINTARLCSLMSSRSLRSSDTSARSVVKPLVHLPTDYVPWGEC</sequence>
<protein>
    <submittedName>
        <fullName evidence="1">Ubiquinone/menaquinone biosynthesisC-methyltransferase UbiE</fullName>
    </submittedName>
</protein>
<accession>A0A5A7RI19</accession>
<evidence type="ECO:0000313" key="1">
    <source>
        <dbReference type="EMBL" id="GER56883.1"/>
    </source>
</evidence>
<proteinExistence type="predicted"/>
<name>A0A5A7RI19_STRAF</name>
<keyword evidence="1" id="KW-0830">Ubiquinone</keyword>
<dbReference type="Gene3D" id="3.40.50.150">
    <property type="entry name" value="Vaccinia Virus protein VP39"/>
    <property type="match status" value="1"/>
</dbReference>
<gene>
    <name evidence="1" type="ORF">STAS_34639</name>
</gene>
<dbReference type="EMBL" id="BKCP01012793">
    <property type="protein sequence ID" value="GER56883.1"/>
    <property type="molecule type" value="Genomic_DNA"/>
</dbReference>
<evidence type="ECO:0000313" key="2">
    <source>
        <dbReference type="Proteomes" id="UP000325081"/>
    </source>
</evidence>
<organism evidence="1 2">
    <name type="scientific">Striga asiatica</name>
    <name type="common">Asiatic witchweed</name>
    <name type="synonym">Buchnera asiatica</name>
    <dbReference type="NCBI Taxonomy" id="4170"/>
    <lineage>
        <taxon>Eukaryota</taxon>
        <taxon>Viridiplantae</taxon>
        <taxon>Streptophyta</taxon>
        <taxon>Embryophyta</taxon>
        <taxon>Tracheophyta</taxon>
        <taxon>Spermatophyta</taxon>
        <taxon>Magnoliopsida</taxon>
        <taxon>eudicotyledons</taxon>
        <taxon>Gunneridae</taxon>
        <taxon>Pentapetalae</taxon>
        <taxon>asterids</taxon>
        <taxon>lamiids</taxon>
        <taxon>Lamiales</taxon>
        <taxon>Orobanchaceae</taxon>
        <taxon>Buchnereae</taxon>
        <taxon>Striga</taxon>
    </lineage>
</organism>
<dbReference type="OrthoDB" id="6329284at2759"/>
<dbReference type="GO" id="GO:0032259">
    <property type="term" value="P:methylation"/>
    <property type="evidence" value="ECO:0007669"/>
    <property type="project" value="UniProtKB-KW"/>
</dbReference>